<keyword evidence="2" id="KW-0328">Glycosyltransferase</keyword>
<sequence length="569" mass="66367">MFTRIVKIVLYITVILNIITICNGAVQYLKPSEKWPTIVITSLVRNKENALPYFLSSLQEIDYPKDRIIIWFYSDYNSDNSDNILKDWISAHSSEYHEIHVSTNTTTALLLPDQETITHWSALRYQHVIQLREKALNFARNLWADFLFMLDADVLLTEPLTLKFLVNKDLAITAPMLISDGAYSNFWCGMDEFHYYKRTDKYRPILKRKEIGCFKVPMVHSAVLINLKFKDSDLLTYMPEKIKGYDGPEDDIIAFAVGASKNGILMHICNDHIYGFVPVPLEKDNDEDDKDEMLNVKMEALGNEIHLPLDKSLAKYVHYPETTKLNCTEIFMINLERRKKRRDLMNASFVELGIVSTWFKAIDGKSLTKEDIIQKYNIKLLPNYEDPYHKRPMKAGEIGCFLSHYFIWKRIVENHYDTTLILEDDIHFVPYFKEKFVSLLQEIRHIDWDLLYIGRKILLDNEEPYITEHTVKPQYSYWTLGYVLRESGAKKLLAADPLSKLLPVDEYLPIMFDQHPTTRWVEHFPVRDLKALSAAPLLVHPTRYTGEDGYISDTEDSNIVDPKAERTDL</sequence>
<dbReference type="InterPro" id="IPR002654">
    <property type="entry name" value="Glyco_trans_25"/>
</dbReference>
<evidence type="ECO:0000313" key="6">
    <source>
        <dbReference type="EMBL" id="CAF4749777.1"/>
    </source>
</evidence>
<organism evidence="6 7">
    <name type="scientific">Pieris macdunnoughi</name>
    <dbReference type="NCBI Taxonomy" id="345717"/>
    <lineage>
        <taxon>Eukaryota</taxon>
        <taxon>Metazoa</taxon>
        <taxon>Ecdysozoa</taxon>
        <taxon>Arthropoda</taxon>
        <taxon>Hexapoda</taxon>
        <taxon>Insecta</taxon>
        <taxon>Pterygota</taxon>
        <taxon>Neoptera</taxon>
        <taxon>Endopterygota</taxon>
        <taxon>Lepidoptera</taxon>
        <taxon>Glossata</taxon>
        <taxon>Ditrysia</taxon>
        <taxon>Papilionoidea</taxon>
        <taxon>Pieridae</taxon>
        <taxon>Pierinae</taxon>
        <taxon>Pieris</taxon>
    </lineage>
</organism>
<evidence type="ECO:0000313" key="7">
    <source>
        <dbReference type="Proteomes" id="UP000663880"/>
    </source>
</evidence>
<comment type="caution">
    <text evidence="6">The sequence shown here is derived from an EMBL/GenBank/DDBJ whole genome shotgun (WGS) entry which is preliminary data.</text>
</comment>
<proteinExistence type="inferred from homology"/>
<dbReference type="OrthoDB" id="47375at2759"/>
<dbReference type="SUPFAM" id="SSF53448">
    <property type="entry name" value="Nucleotide-diphospho-sugar transferases"/>
    <property type="match status" value="1"/>
</dbReference>
<evidence type="ECO:0000256" key="4">
    <source>
        <dbReference type="SAM" id="MobiDB-lite"/>
    </source>
</evidence>
<evidence type="ECO:0000256" key="2">
    <source>
        <dbReference type="ARBA" id="ARBA00022676"/>
    </source>
</evidence>
<dbReference type="Pfam" id="PF01755">
    <property type="entry name" value="Glyco_transf_25"/>
    <property type="match status" value="1"/>
</dbReference>
<protein>
    <recommendedName>
        <fullName evidence="5">Glycosyl transferase family 25 domain-containing protein</fullName>
    </recommendedName>
</protein>
<dbReference type="Gene3D" id="3.90.550.10">
    <property type="entry name" value="Spore Coat Polysaccharide Biosynthesis Protein SpsA, Chain A"/>
    <property type="match status" value="1"/>
</dbReference>
<dbReference type="InterPro" id="IPR029044">
    <property type="entry name" value="Nucleotide-diphossugar_trans"/>
</dbReference>
<dbReference type="InterPro" id="IPR050757">
    <property type="entry name" value="Collagen_mod_GT25"/>
</dbReference>
<accession>A0A821LED3</accession>
<dbReference type="EMBL" id="CAJOBZ010000001">
    <property type="protein sequence ID" value="CAF4749777.1"/>
    <property type="molecule type" value="Genomic_DNA"/>
</dbReference>
<feature type="domain" description="Glycosyl transferase family 25" evidence="5">
    <location>
        <begin position="328"/>
        <end position="506"/>
    </location>
</feature>
<evidence type="ECO:0000256" key="3">
    <source>
        <dbReference type="ARBA" id="ARBA00022679"/>
    </source>
</evidence>
<feature type="region of interest" description="Disordered" evidence="4">
    <location>
        <begin position="549"/>
        <end position="569"/>
    </location>
</feature>
<comment type="similarity">
    <text evidence="1">Belongs to the glycosyltransferase 25 family.</text>
</comment>
<keyword evidence="7" id="KW-1185">Reference proteome</keyword>
<dbReference type="PANTHER" id="PTHR10730:SF53">
    <property type="entry name" value="GLYCOSYLTRANSFERASE 25 FAMILY MEMBER"/>
    <property type="match status" value="1"/>
</dbReference>
<dbReference type="Proteomes" id="UP000663880">
    <property type="component" value="Unassembled WGS sequence"/>
</dbReference>
<name>A0A821LED3_9NEOP</name>
<dbReference type="CDD" id="cd00761">
    <property type="entry name" value="Glyco_tranf_GTA_type"/>
    <property type="match status" value="1"/>
</dbReference>
<keyword evidence="3" id="KW-0808">Transferase</keyword>
<dbReference type="PANTHER" id="PTHR10730">
    <property type="entry name" value="PROCOLLAGEN-LYSINE,2-OXOGLUTARATE 5-DIOXYGENASE/GLYCOSYLTRANSFERASE 25 FAMILY MEMBER"/>
    <property type="match status" value="1"/>
</dbReference>
<reference evidence="6" key="1">
    <citation type="submission" date="2021-02" db="EMBL/GenBank/DDBJ databases">
        <authorList>
            <person name="Steward A R."/>
        </authorList>
    </citation>
    <scope>NUCLEOTIDE SEQUENCE</scope>
</reference>
<gene>
    <name evidence="6" type="ORF">PMACD_LOCUS604</name>
</gene>
<evidence type="ECO:0000259" key="5">
    <source>
        <dbReference type="Pfam" id="PF01755"/>
    </source>
</evidence>
<dbReference type="CDD" id="cd06532">
    <property type="entry name" value="Glyco_transf_25"/>
    <property type="match status" value="1"/>
</dbReference>
<evidence type="ECO:0000256" key="1">
    <source>
        <dbReference type="ARBA" id="ARBA00006721"/>
    </source>
</evidence>
<dbReference type="AlphaFoldDB" id="A0A821LED3"/>
<dbReference type="GO" id="GO:0050211">
    <property type="term" value="F:procollagen galactosyltransferase activity"/>
    <property type="evidence" value="ECO:0007669"/>
    <property type="project" value="TreeGrafter"/>
</dbReference>